<evidence type="ECO:0000313" key="12">
    <source>
        <dbReference type="Proteomes" id="UP000249390"/>
    </source>
</evidence>
<evidence type="ECO:0000256" key="2">
    <source>
        <dbReference type="ARBA" id="ARBA00004613"/>
    </source>
</evidence>
<name>A0A328DM44_9ASTE</name>
<evidence type="ECO:0000256" key="9">
    <source>
        <dbReference type="SAM" id="SignalP"/>
    </source>
</evidence>
<feature type="chain" id="PRO_5016381812" description="mannan endo-1,4-beta-mannosidase" evidence="9">
    <location>
        <begin position="22"/>
        <end position="430"/>
    </location>
</feature>
<dbReference type="InterPro" id="IPR017853">
    <property type="entry name" value="GH"/>
</dbReference>
<dbReference type="Proteomes" id="UP000249390">
    <property type="component" value="Unassembled WGS sequence"/>
</dbReference>
<dbReference type="InterPro" id="IPR001547">
    <property type="entry name" value="Glyco_hydro_5"/>
</dbReference>
<feature type="region of interest" description="Disordered" evidence="8">
    <location>
        <begin position="407"/>
        <end position="430"/>
    </location>
</feature>
<dbReference type="AlphaFoldDB" id="A0A328DM44"/>
<dbReference type="FunFam" id="3.20.20.80:FF:000012">
    <property type="entry name" value="Mannan endo-1,4-beta-mannosidase 6"/>
    <property type="match status" value="1"/>
</dbReference>
<dbReference type="GO" id="GO:0005576">
    <property type="term" value="C:extracellular region"/>
    <property type="evidence" value="ECO:0007669"/>
    <property type="project" value="UniProtKB-SubCell"/>
</dbReference>
<dbReference type="PANTHER" id="PTHR31451:SF64">
    <property type="entry name" value="MANNAN ENDO-1,4-BETA-MANNOSIDASE 7"/>
    <property type="match status" value="1"/>
</dbReference>
<evidence type="ECO:0000256" key="3">
    <source>
        <dbReference type="ARBA" id="ARBA00005641"/>
    </source>
</evidence>
<evidence type="ECO:0000256" key="8">
    <source>
        <dbReference type="SAM" id="MobiDB-lite"/>
    </source>
</evidence>
<keyword evidence="7" id="KW-0326">Glycosidase</keyword>
<proteinExistence type="inferred from homology"/>
<evidence type="ECO:0000313" key="11">
    <source>
        <dbReference type="EMBL" id="RAL46556.1"/>
    </source>
</evidence>
<evidence type="ECO:0000259" key="10">
    <source>
        <dbReference type="Pfam" id="PF26410"/>
    </source>
</evidence>
<dbReference type="EC" id="3.2.1.78" evidence="4"/>
<keyword evidence="5" id="KW-0964">Secreted</keyword>
<protein>
    <recommendedName>
        <fullName evidence="4">mannan endo-1,4-beta-mannosidase</fullName>
        <ecNumber evidence="4">3.2.1.78</ecNumber>
    </recommendedName>
</protein>
<evidence type="ECO:0000256" key="5">
    <source>
        <dbReference type="ARBA" id="ARBA00022525"/>
    </source>
</evidence>
<dbReference type="Gene3D" id="3.20.20.80">
    <property type="entry name" value="Glycosidases"/>
    <property type="match status" value="1"/>
</dbReference>
<evidence type="ECO:0000256" key="7">
    <source>
        <dbReference type="ARBA" id="ARBA00023295"/>
    </source>
</evidence>
<dbReference type="EMBL" id="NQVE01000122">
    <property type="protein sequence ID" value="RAL46556.1"/>
    <property type="molecule type" value="Genomic_DNA"/>
</dbReference>
<evidence type="ECO:0000256" key="1">
    <source>
        <dbReference type="ARBA" id="ARBA00001678"/>
    </source>
</evidence>
<feature type="domain" description="Glycoside hydrolase family 5" evidence="10">
    <location>
        <begin position="30"/>
        <end position="362"/>
    </location>
</feature>
<comment type="similarity">
    <text evidence="3">Belongs to the glycosyl hydrolase 5 (cellulase A) family.</text>
</comment>
<comment type="subcellular location">
    <subcellularLocation>
        <location evidence="2">Secreted</location>
    </subcellularLocation>
</comment>
<keyword evidence="9" id="KW-0732">Signal</keyword>
<comment type="caution">
    <text evidence="11">The sequence shown here is derived from an EMBL/GenBank/DDBJ whole genome shotgun (WGS) entry which is preliminary data.</text>
</comment>
<accession>A0A328DM44</accession>
<organism evidence="11 12">
    <name type="scientific">Cuscuta australis</name>
    <dbReference type="NCBI Taxonomy" id="267555"/>
    <lineage>
        <taxon>Eukaryota</taxon>
        <taxon>Viridiplantae</taxon>
        <taxon>Streptophyta</taxon>
        <taxon>Embryophyta</taxon>
        <taxon>Tracheophyta</taxon>
        <taxon>Spermatophyta</taxon>
        <taxon>Magnoliopsida</taxon>
        <taxon>eudicotyledons</taxon>
        <taxon>Gunneridae</taxon>
        <taxon>Pentapetalae</taxon>
        <taxon>asterids</taxon>
        <taxon>lamiids</taxon>
        <taxon>Solanales</taxon>
        <taxon>Convolvulaceae</taxon>
        <taxon>Cuscuteae</taxon>
        <taxon>Cuscuta</taxon>
        <taxon>Cuscuta subgen. Grammica</taxon>
        <taxon>Cuscuta sect. Cleistogrammica</taxon>
    </lineage>
</organism>
<dbReference type="PANTHER" id="PTHR31451">
    <property type="match status" value="1"/>
</dbReference>
<dbReference type="GO" id="GO:0016985">
    <property type="term" value="F:mannan endo-1,4-beta-mannosidase activity"/>
    <property type="evidence" value="ECO:0007669"/>
    <property type="project" value="UniProtKB-EC"/>
</dbReference>
<keyword evidence="12" id="KW-1185">Reference proteome</keyword>
<evidence type="ECO:0000256" key="6">
    <source>
        <dbReference type="ARBA" id="ARBA00022801"/>
    </source>
</evidence>
<dbReference type="Pfam" id="PF26410">
    <property type="entry name" value="GH5_mannosidase"/>
    <property type="match status" value="1"/>
</dbReference>
<gene>
    <name evidence="11" type="ORF">DM860_004835</name>
</gene>
<evidence type="ECO:0000256" key="4">
    <source>
        <dbReference type="ARBA" id="ARBA00012706"/>
    </source>
</evidence>
<feature type="signal peptide" evidence="9">
    <location>
        <begin position="1"/>
        <end position="21"/>
    </location>
</feature>
<dbReference type="SUPFAM" id="SSF51445">
    <property type="entry name" value="(Trans)glycosidases"/>
    <property type="match status" value="1"/>
</dbReference>
<comment type="catalytic activity">
    <reaction evidence="1">
        <text>Random hydrolysis of (1-&gt;4)-beta-D-mannosidic linkages in mannans, galactomannans and glucomannans.</text>
        <dbReference type="EC" id="3.2.1.78"/>
    </reaction>
</comment>
<keyword evidence="6" id="KW-0378">Hydrolase</keyword>
<reference evidence="11 12" key="1">
    <citation type="submission" date="2018-06" db="EMBL/GenBank/DDBJ databases">
        <title>The Genome of Cuscuta australis (Dodder) Provides Insight into the Evolution of Plant Parasitism.</title>
        <authorList>
            <person name="Liu H."/>
        </authorList>
    </citation>
    <scope>NUCLEOTIDE SEQUENCE [LARGE SCALE GENOMIC DNA]</scope>
    <source>
        <strain evidence="12">cv. Yunnan</strain>
        <tissue evidence="11">Vines</tissue>
    </source>
</reference>
<dbReference type="GO" id="GO:0000272">
    <property type="term" value="P:polysaccharide catabolic process"/>
    <property type="evidence" value="ECO:0007669"/>
    <property type="project" value="InterPro"/>
</dbReference>
<sequence>MMRKLGITLLIILVIHQNCFHFRVKASDGFIRTRGIQFSLNGYPFYANGFNAYWLMYMASDPSQRHRVSDAFREASSHGLTLGRTWAFSDGGYKPLQYAPGSYNEDMFKGLDFVIAEAKKYGMKVILSLANNYDSFGGKKQYVEWARKQGQPLSSEDDFFRNSLVKAYYKNHIKTVLNRKNTLTGVVYKNDPTIMAWELMNEPRCPSDPSGSTIQSWIEEMAKYLKSIDTNHLVEAGLEGFYGQSSPRSNNLNLSLNVGTDFISNNRISAIDFATTHVYPDQWLSSSNDEAQRAFLDSWLDSHIRDSQIALRKPLLVSEFGKSLKDAAFTSDQRDALYNAVFYKIYSSAKRGGAAAGGLFWQLFAEGMENFGDGYEIVLSRRSPTANLIAQQAHKLGQIRKILARMTETRRRRRQRGGASGRGKGKRIGN</sequence>
<dbReference type="InterPro" id="IPR045053">
    <property type="entry name" value="MAN-like"/>
</dbReference>